<feature type="transmembrane region" description="Helical" evidence="10">
    <location>
        <begin position="257"/>
        <end position="277"/>
    </location>
</feature>
<dbReference type="InterPro" id="IPR000515">
    <property type="entry name" value="MetI-like"/>
</dbReference>
<dbReference type="SUPFAM" id="SSF53850">
    <property type="entry name" value="Periplasmic binding protein-like II"/>
    <property type="match status" value="1"/>
</dbReference>
<dbReference type="InterPro" id="IPR043429">
    <property type="entry name" value="ArtM/GltK/GlnP/TcyL/YhdX-like"/>
</dbReference>
<keyword evidence="6" id="KW-0732">Signal</keyword>
<evidence type="ECO:0000256" key="8">
    <source>
        <dbReference type="ARBA" id="ARBA00022989"/>
    </source>
</evidence>
<organism evidence="12 13">
    <name type="scientific">Pedococcus aerophilus</name>
    <dbReference type="NCBI Taxonomy" id="436356"/>
    <lineage>
        <taxon>Bacteria</taxon>
        <taxon>Bacillati</taxon>
        <taxon>Actinomycetota</taxon>
        <taxon>Actinomycetes</taxon>
        <taxon>Micrococcales</taxon>
        <taxon>Intrasporangiaceae</taxon>
        <taxon>Pedococcus</taxon>
    </lineage>
</organism>
<dbReference type="Gene3D" id="3.40.190.10">
    <property type="entry name" value="Periplasmic binding protein-like II"/>
    <property type="match status" value="2"/>
</dbReference>
<evidence type="ECO:0000256" key="5">
    <source>
        <dbReference type="ARBA" id="ARBA00022692"/>
    </source>
</evidence>
<keyword evidence="3 10" id="KW-0813">Transport</keyword>
<evidence type="ECO:0000256" key="7">
    <source>
        <dbReference type="ARBA" id="ARBA00022970"/>
    </source>
</evidence>
<evidence type="ECO:0000313" key="13">
    <source>
        <dbReference type="Proteomes" id="UP001501326"/>
    </source>
</evidence>
<dbReference type="InterPro" id="IPR018313">
    <property type="entry name" value="SBP_3_CS"/>
</dbReference>
<protein>
    <submittedName>
        <fullName evidence="12">ABC transporter permease subunit</fullName>
    </submittedName>
</protein>
<dbReference type="PANTHER" id="PTHR30614:SF0">
    <property type="entry name" value="L-CYSTINE TRANSPORT SYSTEM PERMEASE PROTEIN TCYL"/>
    <property type="match status" value="1"/>
</dbReference>
<dbReference type="PANTHER" id="PTHR30614">
    <property type="entry name" value="MEMBRANE COMPONENT OF AMINO ACID ABC TRANSPORTER"/>
    <property type="match status" value="1"/>
</dbReference>
<comment type="caution">
    <text evidence="12">The sequence shown here is derived from an EMBL/GenBank/DDBJ whole genome shotgun (WGS) entry which is preliminary data.</text>
</comment>
<keyword evidence="8 10" id="KW-1133">Transmembrane helix</keyword>
<evidence type="ECO:0000259" key="11">
    <source>
        <dbReference type="PROSITE" id="PS50928"/>
    </source>
</evidence>
<proteinExistence type="inferred from homology"/>
<keyword evidence="9 10" id="KW-0472">Membrane</keyword>
<evidence type="ECO:0000256" key="10">
    <source>
        <dbReference type="RuleBase" id="RU363032"/>
    </source>
</evidence>
<reference evidence="13" key="1">
    <citation type="journal article" date="2019" name="Int. J. Syst. Evol. Microbiol.">
        <title>The Global Catalogue of Microorganisms (GCM) 10K type strain sequencing project: providing services to taxonomists for standard genome sequencing and annotation.</title>
        <authorList>
            <consortium name="The Broad Institute Genomics Platform"/>
            <consortium name="The Broad Institute Genome Sequencing Center for Infectious Disease"/>
            <person name="Wu L."/>
            <person name="Ma J."/>
        </authorList>
    </citation>
    <scope>NUCLEOTIDE SEQUENCE [LARGE SCALE GENOMIC DNA]</scope>
    <source>
        <strain evidence="13">JCM 16378</strain>
    </source>
</reference>
<dbReference type="InterPro" id="IPR001638">
    <property type="entry name" value="Solute-binding_3/MltF_N"/>
</dbReference>
<dbReference type="Proteomes" id="UP001501326">
    <property type="component" value="Unassembled WGS sequence"/>
</dbReference>
<evidence type="ECO:0000313" key="12">
    <source>
        <dbReference type="EMBL" id="GAA2738181.1"/>
    </source>
</evidence>
<gene>
    <name evidence="12" type="ORF">GCM10009867_28370</name>
</gene>
<dbReference type="Gene3D" id="1.10.3720.10">
    <property type="entry name" value="MetI-like"/>
    <property type="match status" value="1"/>
</dbReference>
<keyword evidence="13" id="KW-1185">Reference proteome</keyword>
<evidence type="ECO:0000256" key="2">
    <source>
        <dbReference type="ARBA" id="ARBA00010333"/>
    </source>
</evidence>
<dbReference type="EMBL" id="BAAARN010000003">
    <property type="protein sequence ID" value="GAA2738181.1"/>
    <property type="molecule type" value="Genomic_DNA"/>
</dbReference>
<sequence length="454" mass="49153">MGEVRAAELPPTIKVGTEGVYPPFSYHGGAGNDLTGFDIDVMNAIGENLGVKVEYVETPFDSMFAALESGRFDVVANQITFNDERNARYDLSDPYVETTGVLVVRKDETQIKTIADLKGKRSAQNITSNWAEVAKGAGATVVPVDDMALAIDNLEQGRVDALVNDKLAIRNYLATKPDAGVKVVAETDDVSRSVLAAKKDSGYLPQLNRAIDELRADGTLDTIYAKYFGAEVKQTSTWQIMKDNAWPMARAAITTTIPLTAISFAIGMVIALVVGLMRMSRQPVVSGAARLYISFIRGTPLLVQLFLIFYALPQVGVKIEPFLAAVIAFSVNVGGYAAEIVRSSVESLPKGQWEAASTIGMDYTTTLRRVILPQAARTAVPPLSNTLISLVKDTSLAAVILVNELFQAARTAAAPSFEFLALFGMAAVYYWVICLVLSFVQSRTETRLNRFVAA</sequence>
<dbReference type="Pfam" id="PF00528">
    <property type="entry name" value="BPD_transp_1"/>
    <property type="match status" value="1"/>
</dbReference>
<dbReference type="InterPro" id="IPR035906">
    <property type="entry name" value="MetI-like_sf"/>
</dbReference>
<evidence type="ECO:0000256" key="1">
    <source>
        <dbReference type="ARBA" id="ARBA00004651"/>
    </source>
</evidence>
<dbReference type="SMART" id="SM00062">
    <property type="entry name" value="PBPb"/>
    <property type="match status" value="1"/>
</dbReference>
<dbReference type="PROSITE" id="PS01039">
    <property type="entry name" value="SBP_BACTERIAL_3"/>
    <property type="match status" value="1"/>
</dbReference>
<dbReference type="SUPFAM" id="SSF161098">
    <property type="entry name" value="MetI-like"/>
    <property type="match status" value="1"/>
</dbReference>
<feature type="transmembrane region" description="Helical" evidence="10">
    <location>
        <begin position="289"/>
        <end position="312"/>
    </location>
</feature>
<accession>A0ABP6HA87</accession>
<comment type="similarity">
    <text evidence="10">Belongs to the binding-protein-dependent transport system permease family.</text>
</comment>
<feature type="transmembrane region" description="Helical" evidence="10">
    <location>
        <begin position="419"/>
        <end position="440"/>
    </location>
</feature>
<dbReference type="CDD" id="cd06261">
    <property type="entry name" value="TM_PBP2"/>
    <property type="match status" value="1"/>
</dbReference>
<name>A0ABP6HA87_9MICO</name>
<keyword evidence="4" id="KW-1003">Cell membrane</keyword>
<comment type="similarity">
    <text evidence="2">Belongs to the bacterial solute-binding protein 3 family.</text>
</comment>
<comment type="subcellular location">
    <subcellularLocation>
        <location evidence="1 10">Cell membrane</location>
        <topology evidence="1 10">Multi-pass membrane protein</topology>
    </subcellularLocation>
</comment>
<evidence type="ECO:0000256" key="9">
    <source>
        <dbReference type="ARBA" id="ARBA00023136"/>
    </source>
</evidence>
<dbReference type="NCBIfam" id="TIGR01726">
    <property type="entry name" value="HEQRo_perm_3TM"/>
    <property type="match status" value="1"/>
</dbReference>
<dbReference type="InterPro" id="IPR010065">
    <property type="entry name" value="AA_ABC_transptr_permease_3TM"/>
</dbReference>
<evidence type="ECO:0000256" key="3">
    <source>
        <dbReference type="ARBA" id="ARBA00022448"/>
    </source>
</evidence>
<evidence type="ECO:0000256" key="4">
    <source>
        <dbReference type="ARBA" id="ARBA00022475"/>
    </source>
</evidence>
<keyword evidence="7" id="KW-0029">Amino-acid transport</keyword>
<feature type="domain" description="ABC transmembrane type-1" evidence="11">
    <location>
        <begin position="253"/>
        <end position="441"/>
    </location>
</feature>
<dbReference type="PROSITE" id="PS50928">
    <property type="entry name" value="ABC_TM1"/>
    <property type="match status" value="1"/>
</dbReference>
<keyword evidence="5 10" id="KW-0812">Transmembrane</keyword>
<evidence type="ECO:0000256" key="6">
    <source>
        <dbReference type="ARBA" id="ARBA00022729"/>
    </source>
</evidence>
<dbReference type="Pfam" id="PF00497">
    <property type="entry name" value="SBP_bac_3"/>
    <property type="match status" value="1"/>
</dbReference>